<dbReference type="SUPFAM" id="SSF48452">
    <property type="entry name" value="TPR-like"/>
    <property type="match status" value="1"/>
</dbReference>
<comment type="caution">
    <text evidence="4">The sequence shown here is derived from an EMBL/GenBank/DDBJ whole genome shotgun (WGS) entry which is preliminary data.</text>
</comment>
<protein>
    <submittedName>
        <fullName evidence="4">AAA family ATPase</fullName>
    </submittedName>
</protein>
<dbReference type="Gene3D" id="1.10.10.10">
    <property type="entry name" value="Winged helix-like DNA-binding domain superfamily/Winged helix DNA-binding domain"/>
    <property type="match status" value="1"/>
</dbReference>
<accession>A0A849HAC1</accession>
<dbReference type="RefSeq" id="WP_171241958.1">
    <property type="nucleotide sequence ID" value="NZ_JABEPQ010000001.1"/>
</dbReference>
<dbReference type="PRINTS" id="PR00038">
    <property type="entry name" value="HTHLUXR"/>
</dbReference>
<reference evidence="4 5" key="1">
    <citation type="submission" date="2020-04" db="EMBL/GenBank/DDBJ databases">
        <title>Knoellia sp. isolate from air conditioner.</title>
        <authorList>
            <person name="Chea S."/>
            <person name="Kim D.-U."/>
        </authorList>
    </citation>
    <scope>NUCLEOTIDE SEQUENCE [LARGE SCALE GENOMIC DNA]</scope>
    <source>
        <strain evidence="4 5">DB2414S</strain>
    </source>
</reference>
<proteinExistence type="predicted"/>
<dbReference type="Pfam" id="PF00196">
    <property type="entry name" value="GerE"/>
    <property type="match status" value="1"/>
</dbReference>
<dbReference type="InterPro" id="IPR000792">
    <property type="entry name" value="Tscrpt_reg_LuxR_C"/>
</dbReference>
<dbReference type="GO" id="GO:0004016">
    <property type="term" value="F:adenylate cyclase activity"/>
    <property type="evidence" value="ECO:0007669"/>
    <property type="project" value="TreeGrafter"/>
</dbReference>
<dbReference type="InterPro" id="IPR027417">
    <property type="entry name" value="P-loop_NTPase"/>
</dbReference>
<evidence type="ECO:0000256" key="2">
    <source>
        <dbReference type="ARBA" id="ARBA00022840"/>
    </source>
</evidence>
<dbReference type="Proteomes" id="UP000588586">
    <property type="component" value="Unassembled WGS sequence"/>
</dbReference>
<dbReference type="GO" id="GO:0006355">
    <property type="term" value="P:regulation of DNA-templated transcription"/>
    <property type="evidence" value="ECO:0007669"/>
    <property type="project" value="InterPro"/>
</dbReference>
<keyword evidence="5" id="KW-1185">Reference proteome</keyword>
<evidence type="ECO:0000256" key="1">
    <source>
        <dbReference type="ARBA" id="ARBA00022741"/>
    </source>
</evidence>
<dbReference type="CDD" id="cd06170">
    <property type="entry name" value="LuxR_C_like"/>
    <property type="match status" value="1"/>
</dbReference>
<name>A0A849HAC1_9MICO</name>
<dbReference type="GO" id="GO:0005737">
    <property type="term" value="C:cytoplasm"/>
    <property type="evidence" value="ECO:0007669"/>
    <property type="project" value="TreeGrafter"/>
</dbReference>
<organism evidence="4 5">
    <name type="scientific">Knoellia koreensis</name>
    <dbReference type="NCBI Taxonomy" id="2730921"/>
    <lineage>
        <taxon>Bacteria</taxon>
        <taxon>Bacillati</taxon>
        <taxon>Actinomycetota</taxon>
        <taxon>Actinomycetes</taxon>
        <taxon>Micrococcales</taxon>
        <taxon>Intrasporangiaceae</taxon>
        <taxon>Knoellia</taxon>
    </lineage>
</organism>
<dbReference type="PROSITE" id="PS50043">
    <property type="entry name" value="HTH_LUXR_2"/>
    <property type="match status" value="1"/>
</dbReference>
<dbReference type="PANTHER" id="PTHR16305:SF35">
    <property type="entry name" value="TRANSCRIPTIONAL ACTIVATOR DOMAIN"/>
    <property type="match status" value="1"/>
</dbReference>
<dbReference type="AlphaFoldDB" id="A0A849HAC1"/>
<sequence length="981" mass="105205">MATEAAAGGVFVGRAEEAERLRRLVGLTGGGHGSVLLSGDAGIGKTRVLSDLVENAREQGWRVLVGHCLGEAGRTLPYLPFSEIVARVEQSDPEIAAQLVKDHPQLENLTPGRRRVGEIRAGHDDGSDAIDRSDLVEAVHGALEDLSRLGPVLLVIEDVHWADESSRDLLTLLFTRGFRGPVSIVASYRSDDLHRRHPLRTTLAHWSRLPDLRRVDLGSLPDDAVRELVDALRPGALSAEQVDAVVQRAEGNAFFTEELVAASALGHHGVAEDLSRLLLVRFDQLGPNGQRVVRLASAAGGTVSHAVLEAVADLEPAAFDEGVREAVERNVLVATDSGGYAFRHALLAETVYDDLLPGERVRAHERYAAVLAERRGLGPWADLARHAAAAGDRETALDAHVKAGDLAMSVGGPREAFDHYERALGLMSTGDERTDAITLKAAAASTAVGGAVRAVALLHERLSRRPDTAPVLGRVELLAALATTARVIDGPTDTLAATKEGLVLLEGLREDDSESRRPQVRARLLAAHVQALADRGRDDQATTTADLAVEAAIDAGLPEVAAEVRVVRARIIERVVDPDASRETLEELIARETSPGDPAAMRARHHLASLHHRSGRLEEAVRVYGEGAARARQSGQMWAPYALENRLLAGLAAYEAGLWDDSARFLDTRRDHPPQPAASMFAGARLLLTAARGETGWEVPLAQARAWWEVDGLVAVFAGGAAIDLHGNAGDIEAAVAAYDDVVEVLARLWHPRFQAQLRFAALLLGQLASHVQKVPTAQRATLVAKGAAVADEAEAVWALQSQEGHTGPESLAWLARMRAESLRLRWLAGEEVPPELLVEGWRAAVASFEEYGHPYETARSQVRLGTVLQAMGNPAGALEVRAALETARRLRAEPLLAEVRASGGARPPKRPADRAGEDLTPREREILALVALGRSNRQIGTQLFISNKTASVHVSNIIAKLGVTSRGEAVAVARDRGLLD</sequence>
<evidence type="ECO:0000259" key="3">
    <source>
        <dbReference type="PROSITE" id="PS50043"/>
    </source>
</evidence>
<dbReference type="SMART" id="SM00421">
    <property type="entry name" value="HTH_LUXR"/>
    <property type="match status" value="1"/>
</dbReference>
<keyword evidence="1" id="KW-0547">Nucleotide-binding</keyword>
<gene>
    <name evidence="4" type="ORF">HJG52_02410</name>
</gene>
<dbReference type="Pfam" id="PF13191">
    <property type="entry name" value="AAA_16"/>
    <property type="match status" value="1"/>
</dbReference>
<dbReference type="GO" id="GO:0005524">
    <property type="term" value="F:ATP binding"/>
    <property type="evidence" value="ECO:0007669"/>
    <property type="project" value="UniProtKB-KW"/>
</dbReference>
<dbReference type="InterPro" id="IPR036388">
    <property type="entry name" value="WH-like_DNA-bd_sf"/>
</dbReference>
<dbReference type="SUPFAM" id="SSF52540">
    <property type="entry name" value="P-loop containing nucleoside triphosphate hydrolases"/>
    <property type="match status" value="1"/>
</dbReference>
<keyword evidence="2" id="KW-0067">ATP-binding</keyword>
<dbReference type="InterPro" id="IPR016032">
    <property type="entry name" value="Sig_transdc_resp-reg_C-effctor"/>
</dbReference>
<dbReference type="Gene3D" id="1.25.40.10">
    <property type="entry name" value="Tetratricopeptide repeat domain"/>
    <property type="match status" value="1"/>
</dbReference>
<dbReference type="InterPro" id="IPR041664">
    <property type="entry name" value="AAA_16"/>
</dbReference>
<dbReference type="GO" id="GO:0003677">
    <property type="term" value="F:DNA binding"/>
    <property type="evidence" value="ECO:0007669"/>
    <property type="project" value="InterPro"/>
</dbReference>
<feature type="domain" description="HTH luxR-type" evidence="3">
    <location>
        <begin position="913"/>
        <end position="978"/>
    </location>
</feature>
<dbReference type="PANTHER" id="PTHR16305">
    <property type="entry name" value="TESTICULAR SOLUBLE ADENYLYL CYCLASE"/>
    <property type="match status" value="1"/>
</dbReference>
<dbReference type="InterPro" id="IPR011990">
    <property type="entry name" value="TPR-like_helical_dom_sf"/>
</dbReference>
<evidence type="ECO:0000313" key="5">
    <source>
        <dbReference type="Proteomes" id="UP000588586"/>
    </source>
</evidence>
<dbReference type="SUPFAM" id="SSF46894">
    <property type="entry name" value="C-terminal effector domain of the bipartite response regulators"/>
    <property type="match status" value="1"/>
</dbReference>
<evidence type="ECO:0000313" key="4">
    <source>
        <dbReference type="EMBL" id="NNM44855.1"/>
    </source>
</evidence>
<dbReference type="Gene3D" id="3.40.50.300">
    <property type="entry name" value="P-loop containing nucleotide triphosphate hydrolases"/>
    <property type="match status" value="1"/>
</dbReference>
<dbReference type="EMBL" id="JABEPQ010000001">
    <property type="protein sequence ID" value="NNM44855.1"/>
    <property type="molecule type" value="Genomic_DNA"/>
</dbReference>